<dbReference type="OrthoDB" id="9871094at2"/>
<evidence type="ECO:0000313" key="2">
    <source>
        <dbReference type="Proteomes" id="UP000192906"/>
    </source>
</evidence>
<protein>
    <submittedName>
        <fullName evidence="1">Uncharacterized protein</fullName>
    </submittedName>
</protein>
<gene>
    <name evidence="1" type="ORF">SAMN06295933_1286</name>
</gene>
<organism evidence="1 2">
    <name type="scientific">Desulfovibrio gilichinskyi</name>
    <dbReference type="NCBI Taxonomy" id="1519643"/>
    <lineage>
        <taxon>Bacteria</taxon>
        <taxon>Pseudomonadati</taxon>
        <taxon>Thermodesulfobacteriota</taxon>
        <taxon>Desulfovibrionia</taxon>
        <taxon>Desulfovibrionales</taxon>
        <taxon>Desulfovibrionaceae</taxon>
        <taxon>Desulfovibrio</taxon>
    </lineage>
</organism>
<name>A0A1X7CUE3_9BACT</name>
<dbReference type="RefSeq" id="WP_085100009.1">
    <property type="nucleotide sequence ID" value="NZ_FWZU01000002.1"/>
</dbReference>
<proteinExistence type="predicted"/>
<evidence type="ECO:0000313" key="1">
    <source>
        <dbReference type="EMBL" id="SMF03367.1"/>
    </source>
</evidence>
<dbReference type="EMBL" id="FWZU01000002">
    <property type="protein sequence ID" value="SMF03367.1"/>
    <property type="molecule type" value="Genomic_DNA"/>
</dbReference>
<accession>A0A1X7CUE3</accession>
<reference evidence="2" key="1">
    <citation type="submission" date="2017-04" db="EMBL/GenBank/DDBJ databases">
        <authorList>
            <person name="Varghese N."/>
            <person name="Submissions S."/>
        </authorList>
    </citation>
    <scope>NUCLEOTIDE SEQUENCE [LARGE SCALE GENOMIC DNA]</scope>
    <source>
        <strain evidence="2">K3S</strain>
    </source>
</reference>
<sequence>MKVDIEIEKLLKDKNADLYEFCAKRYDGTYTDGVTLSREFDGNIENYVQGEGWVADYNILPDL</sequence>
<keyword evidence="2" id="KW-1185">Reference proteome</keyword>
<dbReference type="Proteomes" id="UP000192906">
    <property type="component" value="Unassembled WGS sequence"/>
</dbReference>
<dbReference type="AlphaFoldDB" id="A0A1X7CUE3"/>